<dbReference type="PANTHER" id="PTHR11592">
    <property type="entry name" value="GLUTATHIONE PEROXIDASE"/>
    <property type="match status" value="1"/>
</dbReference>
<dbReference type="Proteomes" id="UP001501844">
    <property type="component" value="Unassembled WGS sequence"/>
</dbReference>
<evidence type="ECO:0000313" key="6">
    <source>
        <dbReference type="EMBL" id="GAA4302402.1"/>
    </source>
</evidence>
<evidence type="ECO:0000256" key="5">
    <source>
        <dbReference type="SAM" id="SignalP"/>
    </source>
</evidence>
<dbReference type="PROSITE" id="PS00460">
    <property type="entry name" value="GLUTATHIONE_PEROXID_1"/>
    <property type="match status" value="1"/>
</dbReference>
<dbReference type="InterPro" id="IPR036249">
    <property type="entry name" value="Thioredoxin-like_sf"/>
</dbReference>
<dbReference type="PANTHER" id="PTHR11592:SF78">
    <property type="entry name" value="GLUTATHIONE PEROXIDASE"/>
    <property type="match status" value="1"/>
</dbReference>
<dbReference type="PRINTS" id="PR01011">
    <property type="entry name" value="GLUTPROXDASE"/>
</dbReference>
<dbReference type="GO" id="GO:0004601">
    <property type="term" value="F:peroxidase activity"/>
    <property type="evidence" value="ECO:0007669"/>
    <property type="project" value="UniProtKB-KW"/>
</dbReference>
<feature type="signal peptide" evidence="5">
    <location>
        <begin position="1"/>
        <end position="17"/>
    </location>
</feature>
<sequence>MLNLLYILSFLFLGACATPSTQVAGTSTSEKTTMEQATAAKSIYDIPLTTIDGKATSLDKYKGKKLLIVNVASECGYTPQYADLEKLHKLHGDKVVVLGFPANNFGGQESGTNEEIAQFCQKNFGVTFPMFSKASVKGDDMQPLYKWLSDKSLNGTNDQAPSWNFCKYLIDEKGNLVKFYPSKVSPLSEELLRDING</sequence>
<organism evidence="6 7">
    <name type="scientific">Nibribacter koreensis</name>
    <dbReference type="NCBI Taxonomy" id="1084519"/>
    <lineage>
        <taxon>Bacteria</taxon>
        <taxon>Pseudomonadati</taxon>
        <taxon>Bacteroidota</taxon>
        <taxon>Cytophagia</taxon>
        <taxon>Cytophagales</taxon>
        <taxon>Hymenobacteraceae</taxon>
        <taxon>Nibribacter</taxon>
    </lineage>
</organism>
<evidence type="ECO:0000256" key="4">
    <source>
        <dbReference type="RuleBase" id="RU000499"/>
    </source>
</evidence>
<name>A0ABP8FFC9_9BACT</name>
<dbReference type="CDD" id="cd00340">
    <property type="entry name" value="GSH_Peroxidase"/>
    <property type="match status" value="1"/>
</dbReference>
<proteinExistence type="inferred from homology"/>
<dbReference type="Pfam" id="PF00255">
    <property type="entry name" value="GSHPx"/>
    <property type="match status" value="1"/>
</dbReference>
<comment type="similarity">
    <text evidence="1 4">Belongs to the glutathione peroxidase family.</text>
</comment>
<protein>
    <recommendedName>
        <fullName evidence="4">Glutathione peroxidase</fullName>
    </recommendedName>
</protein>
<dbReference type="EMBL" id="BAABGX010000001">
    <property type="protein sequence ID" value="GAA4302402.1"/>
    <property type="molecule type" value="Genomic_DNA"/>
</dbReference>
<keyword evidence="7" id="KW-1185">Reference proteome</keyword>
<dbReference type="InterPro" id="IPR029759">
    <property type="entry name" value="GPX_AS"/>
</dbReference>
<feature type="chain" id="PRO_5046932126" description="Glutathione peroxidase" evidence="5">
    <location>
        <begin position="18"/>
        <end position="197"/>
    </location>
</feature>
<reference evidence="7" key="1">
    <citation type="journal article" date="2019" name="Int. J. Syst. Evol. Microbiol.">
        <title>The Global Catalogue of Microorganisms (GCM) 10K type strain sequencing project: providing services to taxonomists for standard genome sequencing and annotation.</title>
        <authorList>
            <consortium name="The Broad Institute Genomics Platform"/>
            <consortium name="The Broad Institute Genome Sequencing Center for Infectious Disease"/>
            <person name="Wu L."/>
            <person name="Ma J."/>
        </authorList>
    </citation>
    <scope>NUCLEOTIDE SEQUENCE [LARGE SCALE GENOMIC DNA]</scope>
    <source>
        <strain evidence="7">JCM 17917</strain>
    </source>
</reference>
<dbReference type="Gene3D" id="3.40.30.10">
    <property type="entry name" value="Glutaredoxin"/>
    <property type="match status" value="1"/>
</dbReference>
<evidence type="ECO:0000313" key="7">
    <source>
        <dbReference type="Proteomes" id="UP001501844"/>
    </source>
</evidence>
<dbReference type="SUPFAM" id="SSF52833">
    <property type="entry name" value="Thioredoxin-like"/>
    <property type="match status" value="1"/>
</dbReference>
<evidence type="ECO:0000256" key="3">
    <source>
        <dbReference type="ARBA" id="ARBA00023002"/>
    </source>
</evidence>
<evidence type="ECO:0000256" key="2">
    <source>
        <dbReference type="ARBA" id="ARBA00022559"/>
    </source>
</evidence>
<evidence type="ECO:0000256" key="1">
    <source>
        <dbReference type="ARBA" id="ARBA00006926"/>
    </source>
</evidence>
<dbReference type="InterPro" id="IPR000889">
    <property type="entry name" value="Glutathione_peroxidase"/>
</dbReference>
<dbReference type="PROSITE" id="PS51355">
    <property type="entry name" value="GLUTATHIONE_PEROXID_3"/>
    <property type="match status" value="1"/>
</dbReference>
<gene>
    <name evidence="6" type="ORF">GCM10023183_14240</name>
</gene>
<comment type="caution">
    <text evidence="6">The sequence shown here is derived from an EMBL/GenBank/DDBJ whole genome shotgun (WGS) entry which is preliminary data.</text>
</comment>
<keyword evidence="2 4" id="KW-0575">Peroxidase</keyword>
<keyword evidence="3 4" id="KW-0560">Oxidoreductase</keyword>
<accession>A0ABP8FFC9</accession>
<dbReference type="PIRSF" id="PIRSF000303">
    <property type="entry name" value="Glutathion_perox"/>
    <property type="match status" value="1"/>
</dbReference>
<keyword evidence="5" id="KW-0732">Signal</keyword>